<dbReference type="GeneID" id="63746074"/>
<keyword evidence="2" id="KW-1185">Reference proteome</keyword>
<accession>A0A1L9RSY4</accession>
<protein>
    <submittedName>
        <fullName evidence="1">Uncharacterized protein</fullName>
    </submittedName>
</protein>
<dbReference type="EMBL" id="KV878210">
    <property type="protein sequence ID" value="OJJ38035.1"/>
    <property type="molecule type" value="Genomic_DNA"/>
</dbReference>
<name>A0A1L9RSY4_ASPWE</name>
<gene>
    <name evidence="1" type="ORF">ASPWEDRAFT_167969</name>
</gene>
<dbReference type="RefSeq" id="XP_040691711.1">
    <property type="nucleotide sequence ID" value="XM_040830226.1"/>
</dbReference>
<dbReference type="Proteomes" id="UP000184383">
    <property type="component" value="Unassembled WGS sequence"/>
</dbReference>
<evidence type="ECO:0000313" key="1">
    <source>
        <dbReference type="EMBL" id="OJJ38035.1"/>
    </source>
</evidence>
<sequence length="162" mass="17392">MQQKPPRASLRCACDARVDLETPRPGAFKRVSLMDCVCVSGITTVVTCRALMKPTLKPSLRLVSPRQLSRSMGAQIAPLISFPPGETGMHVLGEQIAVDRGPPSLADGGMEQTDRTDDGTIALPPSLESSWLYQTGMSSEEVGFLELHDLTACCLAGHGELR</sequence>
<dbReference type="AlphaFoldDB" id="A0A1L9RSY4"/>
<dbReference type="VEuPathDB" id="FungiDB:ASPWEDRAFT_167969"/>
<proteinExistence type="predicted"/>
<reference evidence="2" key="1">
    <citation type="journal article" date="2017" name="Genome Biol.">
        <title>Comparative genomics reveals high biological diversity and specific adaptations in the industrially and medically important fungal genus Aspergillus.</title>
        <authorList>
            <person name="de Vries R.P."/>
            <person name="Riley R."/>
            <person name="Wiebenga A."/>
            <person name="Aguilar-Osorio G."/>
            <person name="Amillis S."/>
            <person name="Uchima C.A."/>
            <person name="Anderluh G."/>
            <person name="Asadollahi M."/>
            <person name="Askin M."/>
            <person name="Barry K."/>
            <person name="Battaglia E."/>
            <person name="Bayram O."/>
            <person name="Benocci T."/>
            <person name="Braus-Stromeyer S.A."/>
            <person name="Caldana C."/>
            <person name="Canovas D."/>
            <person name="Cerqueira G.C."/>
            <person name="Chen F."/>
            <person name="Chen W."/>
            <person name="Choi C."/>
            <person name="Clum A."/>
            <person name="Dos Santos R.A."/>
            <person name="Damasio A.R."/>
            <person name="Diallinas G."/>
            <person name="Emri T."/>
            <person name="Fekete E."/>
            <person name="Flipphi M."/>
            <person name="Freyberg S."/>
            <person name="Gallo A."/>
            <person name="Gournas C."/>
            <person name="Habgood R."/>
            <person name="Hainaut M."/>
            <person name="Harispe M.L."/>
            <person name="Henrissat B."/>
            <person name="Hilden K.S."/>
            <person name="Hope R."/>
            <person name="Hossain A."/>
            <person name="Karabika E."/>
            <person name="Karaffa L."/>
            <person name="Karanyi Z."/>
            <person name="Krasevec N."/>
            <person name="Kuo A."/>
            <person name="Kusch H."/>
            <person name="LaButti K."/>
            <person name="Lagendijk E.L."/>
            <person name="Lapidus A."/>
            <person name="Levasseur A."/>
            <person name="Lindquist E."/>
            <person name="Lipzen A."/>
            <person name="Logrieco A.F."/>
            <person name="MacCabe A."/>
            <person name="Maekelae M.R."/>
            <person name="Malavazi I."/>
            <person name="Melin P."/>
            <person name="Meyer V."/>
            <person name="Mielnichuk N."/>
            <person name="Miskei M."/>
            <person name="Molnar A.P."/>
            <person name="Mule G."/>
            <person name="Ngan C.Y."/>
            <person name="Orejas M."/>
            <person name="Orosz E."/>
            <person name="Ouedraogo J.P."/>
            <person name="Overkamp K.M."/>
            <person name="Park H.-S."/>
            <person name="Perrone G."/>
            <person name="Piumi F."/>
            <person name="Punt P.J."/>
            <person name="Ram A.F."/>
            <person name="Ramon A."/>
            <person name="Rauscher S."/>
            <person name="Record E."/>
            <person name="Riano-Pachon D.M."/>
            <person name="Robert V."/>
            <person name="Roehrig J."/>
            <person name="Ruller R."/>
            <person name="Salamov A."/>
            <person name="Salih N.S."/>
            <person name="Samson R.A."/>
            <person name="Sandor E."/>
            <person name="Sanguinetti M."/>
            <person name="Schuetze T."/>
            <person name="Sepcic K."/>
            <person name="Shelest E."/>
            <person name="Sherlock G."/>
            <person name="Sophianopoulou V."/>
            <person name="Squina F.M."/>
            <person name="Sun H."/>
            <person name="Susca A."/>
            <person name="Todd R.B."/>
            <person name="Tsang A."/>
            <person name="Unkles S.E."/>
            <person name="van de Wiele N."/>
            <person name="van Rossen-Uffink D."/>
            <person name="Oliveira J.V."/>
            <person name="Vesth T.C."/>
            <person name="Visser J."/>
            <person name="Yu J.-H."/>
            <person name="Zhou M."/>
            <person name="Andersen M.R."/>
            <person name="Archer D.B."/>
            <person name="Baker S.E."/>
            <person name="Benoit I."/>
            <person name="Brakhage A.A."/>
            <person name="Braus G.H."/>
            <person name="Fischer R."/>
            <person name="Frisvad J.C."/>
            <person name="Goldman G.H."/>
            <person name="Houbraken J."/>
            <person name="Oakley B."/>
            <person name="Pocsi I."/>
            <person name="Scazzocchio C."/>
            <person name="Seiboth B."/>
            <person name="vanKuyk P.A."/>
            <person name="Wortman J."/>
            <person name="Dyer P.S."/>
            <person name="Grigoriev I.V."/>
        </authorList>
    </citation>
    <scope>NUCLEOTIDE SEQUENCE [LARGE SCALE GENOMIC DNA]</scope>
    <source>
        <strain evidence="2">DTO 134E9</strain>
    </source>
</reference>
<organism evidence="1 2">
    <name type="scientific">Aspergillus wentii DTO 134E9</name>
    <dbReference type="NCBI Taxonomy" id="1073089"/>
    <lineage>
        <taxon>Eukaryota</taxon>
        <taxon>Fungi</taxon>
        <taxon>Dikarya</taxon>
        <taxon>Ascomycota</taxon>
        <taxon>Pezizomycotina</taxon>
        <taxon>Eurotiomycetes</taxon>
        <taxon>Eurotiomycetidae</taxon>
        <taxon>Eurotiales</taxon>
        <taxon>Aspergillaceae</taxon>
        <taxon>Aspergillus</taxon>
        <taxon>Aspergillus subgen. Cremei</taxon>
    </lineage>
</organism>
<evidence type="ECO:0000313" key="2">
    <source>
        <dbReference type="Proteomes" id="UP000184383"/>
    </source>
</evidence>